<dbReference type="Proteomes" id="UP000824120">
    <property type="component" value="Chromosome 3"/>
</dbReference>
<organism evidence="1 2">
    <name type="scientific">Solanum commersonii</name>
    <name type="common">Commerson's wild potato</name>
    <name type="synonym">Commerson's nightshade</name>
    <dbReference type="NCBI Taxonomy" id="4109"/>
    <lineage>
        <taxon>Eukaryota</taxon>
        <taxon>Viridiplantae</taxon>
        <taxon>Streptophyta</taxon>
        <taxon>Embryophyta</taxon>
        <taxon>Tracheophyta</taxon>
        <taxon>Spermatophyta</taxon>
        <taxon>Magnoliopsida</taxon>
        <taxon>eudicotyledons</taxon>
        <taxon>Gunneridae</taxon>
        <taxon>Pentapetalae</taxon>
        <taxon>asterids</taxon>
        <taxon>lamiids</taxon>
        <taxon>Solanales</taxon>
        <taxon>Solanaceae</taxon>
        <taxon>Solanoideae</taxon>
        <taxon>Solaneae</taxon>
        <taxon>Solanum</taxon>
    </lineage>
</organism>
<name>A0A9J5ZU48_SOLCO</name>
<sequence length="91" mass="10815">MRMRRRGDYFREPVWIHVEALNYRSHLSRKDGLQQNPREVLWRWLETRGVLVAYTRAIKDKHIGAKIQVRLVGGDSEHFMVLIGLAPRIIH</sequence>
<protein>
    <submittedName>
        <fullName evidence="1">Uncharacterized protein</fullName>
    </submittedName>
</protein>
<keyword evidence="2" id="KW-1185">Reference proteome</keyword>
<evidence type="ECO:0000313" key="2">
    <source>
        <dbReference type="Proteomes" id="UP000824120"/>
    </source>
</evidence>
<proteinExistence type="predicted"/>
<accession>A0A9J5ZU48</accession>
<dbReference type="EMBL" id="JACXVP010000003">
    <property type="protein sequence ID" value="KAG5615627.1"/>
    <property type="molecule type" value="Genomic_DNA"/>
</dbReference>
<reference evidence="1 2" key="1">
    <citation type="submission" date="2020-09" db="EMBL/GenBank/DDBJ databases">
        <title>De no assembly of potato wild relative species, Solanum commersonii.</title>
        <authorList>
            <person name="Cho K."/>
        </authorList>
    </citation>
    <scope>NUCLEOTIDE SEQUENCE [LARGE SCALE GENOMIC DNA]</scope>
    <source>
        <strain evidence="1">LZ3.2</strain>
        <tissue evidence="1">Leaf</tissue>
    </source>
</reference>
<gene>
    <name evidence="1" type="ORF">H5410_015451</name>
</gene>
<dbReference type="AlphaFoldDB" id="A0A9J5ZU48"/>
<dbReference type="OrthoDB" id="6629474at2759"/>
<comment type="caution">
    <text evidence="1">The sequence shown here is derived from an EMBL/GenBank/DDBJ whole genome shotgun (WGS) entry which is preliminary data.</text>
</comment>
<evidence type="ECO:0000313" key="1">
    <source>
        <dbReference type="EMBL" id="KAG5615627.1"/>
    </source>
</evidence>